<reference evidence="3 4" key="1">
    <citation type="journal article" date="2018" name="Sci. Rep.">
        <title>A novel species of the marine cyanobacterium Acaryochloris with a unique pigment content and lifestyle.</title>
        <authorList>
            <person name="Partensky F."/>
            <person name="Six C."/>
            <person name="Ratin M."/>
            <person name="Garczarek L."/>
            <person name="Vaulot D."/>
            <person name="Probert I."/>
            <person name="Calteau A."/>
            <person name="Gourvil P."/>
            <person name="Marie D."/>
            <person name="Grebert T."/>
            <person name="Bouchier C."/>
            <person name="Le Panse S."/>
            <person name="Gachenot M."/>
            <person name="Rodriguez F."/>
            <person name="Garrido J.L."/>
        </authorList>
    </citation>
    <scope>NUCLEOTIDE SEQUENCE [LARGE SCALE GENOMIC DNA]</scope>
    <source>
        <strain evidence="3 4">RCC1774</strain>
    </source>
</reference>
<feature type="transmembrane region" description="Helical" evidence="1">
    <location>
        <begin position="23"/>
        <end position="43"/>
    </location>
</feature>
<dbReference type="Gene3D" id="1.25.40.10">
    <property type="entry name" value="Tetratricopeptide repeat domain"/>
    <property type="match status" value="3"/>
</dbReference>
<sequence>MLASTSQKDRVCHSSKRRVAQPLLFWLFIWMGIGGLVASKPVVASVGTEPFIVLAQQTKETERSEEEFLKEGRRLYSAGLFAEAATSFQAAAETYASQGDFANQALSLSYGSLAYQELSQWQAAENEIATSLRLLESNAVAEPILWAHTLNTKASLQFSTGKAEDAIATWNNAHQYYERANDAQGALGTQINQAQAWQQLGFYRRTRTLLTGLTQQINSTPNSILKLRGLHSLGIAYQKLGDFEASRQALEQSLAIAQAEKISSSPILLSLGSTMHGLEQTQAALKFFQQAAQAATQPREKIDAQLNELSLYLELGKQQQAMQLVPELYRQISRLPPSRHAVYSAVNFANATLAWEVGPSPISSDALLQLLEQAAANANQLQDGQAAAHTLVQQGKLYRHRGQLQQAIGVTEKGLARAQGMRATDITAQAATQLGRLQVQQGNSGLAIASYRQAAQALQQLRSDLATIRSEVQFSFRESVEPTYRELVALLLEEEQPSRANLIEARALIEALQLAELDNFFREACADLQPVQIDQIDPTAAVVYSIILPEQTAIIVSRPQQPPRYYSIPNAEADVETQIDAFLESLSLAYDSEAQLQRSQKMYDLLIRSAEADQAFAGVETLVFVLDGELRNIPMAALHDGTQYLIEKYRLALSPGLQLLAPRPLADTKLSAITGGVSLAHQGFSALPAVTSELKQLSQNLPSTTLLNQDFTRPKLAERVTEEPASIVHLATHGQFSSNASETFLLTWEGRLNIQDLSALLSRQGTQNSQAIELLVLSACQTAAGDDKAVLGLAGLAVRSGARATLATLWSVRDQSTATFMRQFYQSLKIPGITKAEALRQAQLSLLSESDYDAPFFWAPFILVGNWL</sequence>
<proteinExistence type="predicted"/>
<name>A0A2W1JE19_9CYAN</name>
<dbReference type="OrthoDB" id="446317at2"/>
<gene>
    <name evidence="3" type="ORF">C1752_04082</name>
</gene>
<dbReference type="SMART" id="SM00028">
    <property type="entry name" value="TPR"/>
    <property type="match status" value="5"/>
</dbReference>
<dbReference type="Pfam" id="PF12770">
    <property type="entry name" value="CHAT"/>
    <property type="match status" value="1"/>
</dbReference>
<evidence type="ECO:0000256" key="1">
    <source>
        <dbReference type="SAM" id="Phobius"/>
    </source>
</evidence>
<accession>A0A2W1JE19</accession>
<evidence type="ECO:0000313" key="4">
    <source>
        <dbReference type="Proteomes" id="UP000248857"/>
    </source>
</evidence>
<dbReference type="RefSeq" id="WP_110987481.1">
    <property type="nucleotide sequence ID" value="NZ_CAWNWM010000012.1"/>
</dbReference>
<keyword evidence="1" id="KW-1133">Transmembrane helix</keyword>
<dbReference type="SUPFAM" id="SSF48452">
    <property type="entry name" value="TPR-like"/>
    <property type="match status" value="3"/>
</dbReference>
<dbReference type="Pfam" id="PF13424">
    <property type="entry name" value="TPR_12"/>
    <property type="match status" value="1"/>
</dbReference>
<feature type="domain" description="CHAT" evidence="2">
    <location>
        <begin position="599"/>
        <end position="866"/>
    </location>
</feature>
<keyword evidence="4" id="KW-1185">Reference proteome</keyword>
<dbReference type="PANTHER" id="PTHR10098">
    <property type="entry name" value="RAPSYN-RELATED"/>
    <property type="match status" value="1"/>
</dbReference>
<organism evidence="3 4">
    <name type="scientific">Acaryochloris thomasi RCC1774</name>
    <dbReference type="NCBI Taxonomy" id="1764569"/>
    <lineage>
        <taxon>Bacteria</taxon>
        <taxon>Bacillati</taxon>
        <taxon>Cyanobacteriota</taxon>
        <taxon>Cyanophyceae</taxon>
        <taxon>Acaryochloridales</taxon>
        <taxon>Acaryochloridaceae</taxon>
        <taxon>Acaryochloris</taxon>
        <taxon>Acaryochloris thomasi</taxon>
    </lineage>
</organism>
<keyword evidence="1" id="KW-0812">Transmembrane</keyword>
<protein>
    <recommendedName>
        <fullName evidence="2">CHAT domain-containing protein</fullName>
    </recommendedName>
</protein>
<dbReference type="InterPro" id="IPR019734">
    <property type="entry name" value="TPR_rpt"/>
</dbReference>
<evidence type="ECO:0000259" key="2">
    <source>
        <dbReference type="Pfam" id="PF12770"/>
    </source>
</evidence>
<dbReference type="PANTHER" id="PTHR10098:SF112">
    <property type="entry name" value="SLR0380 PROTEIN"/>
    <property type="match status" value="1"/>
</dbReference>
<dbReference type="InterPro" id="IPR011990">
    <property type="entry name" value="TPR-like_helical_dom_sf"/>
</dbReference>
<keyword evidence="1" id="KW-0472">Membrane</keyword>
<dbReference type="InterPro" id="IPR024983">
    <property type="entry name" value="CHAT_dom"/>
</dbReference>
<comment type="caution">
    <text evidence="3">The sequence shown here is derived from an EMBL/GenBank/DDBJ whole genome shotgun (WGS) entry which is preliminary data.</text>
</comment>
<dbReference type="AlphaFoldDB" id="A0A2W1JE19"/>
<evidence type="ECO:0000313" key="3">
    <source>
        <dbReference type="EMBL" id="PZD72009.1"/>
    </source>
</evidence>
<dbReference type="EMBL" id="PQWO01000012">
    <property type="protein sequence ID" value="PZD72009.1"/>
    <property type="molecule type" value="Genomic_DNA"/>
</dbReference>
<dbReference type="Proteomes" id="UP000248857">
    <property type="component" value="Unassembled WGS sequence"/>
</dbReference>